<dbReference type="AlphaFoldDB" id="A0AAV1SCH6"/>
<keyword evidence="2" id="KW-1185">Reference proteome</keyword>
<dbReference type="Proteomes" id="UP001314170">
    <property type="component" value="Unassembled WGS sequence"/>
</dbReference>
<accession>A0AAV1SCH6</accession>
<reference evidence="1 2" key="1">
    <citation type="submission" date="2024-01" db="EMBL/GenBank/DDBJ databases">
        <authorList>
            <person name="Waweru B."/>
        </authorList>
    </citation>
    <scope>NUCLEOTIDE SEQUENCE [LARGE SCALE GENOMIC DNA]</scope>
</reference>
<evidence type="ECO:0000313" key="1">
    <source>
        <dbReference type="EMBL" id="CAK7348106.1"/>
    </source>
</evidence>
<name>A0AAV1SCH6_9ROSI</name>
<evidence type="ECO:0000313" key="2">
    <source>
        <dbReference type="Proteomes" id="UP001314170"/>
    </source>
</evidence>
<gene>
    <name evidence="1" type="ORF">DCAF_LOCUS20799</name>
</gene>
<dbReference type="EMBL" id="CAWUPB010001173">
    <property type="protein sequence ID" value="CAK7348106.1"/>
    <property type="molecule type" value="Genomic_DNA"/>
</dbReference>
<sequence>MKLLVYTHHGLAFKLIPCHANLYSTPTKRHRLIIQKKYDLLYIRRIAIPSHEKLPSYLACNLEAGLWSFTIVSISGLEEESQSGDHAPSRYGIWIGIKVKSDVNLPEAPVMLLKNKILRWHFPFDQKSPYCSS</sequence>
<organism evidence="1 2">
    <name type="scientific">Dovyalis caffra</name>
    <dbReference type="NCBI Taxonomy" id="77055"/>
    <lineage>
        <taxon>Eukaryota</taxon>
        <taxon>Viridiplantae</taxon>
        <taxon>Streptophyta</taxon>
        <taxon>Embryophyta</taxon>
        <taxon>Tracheophyta</taxon>
        <taxon>Spermatophyta</taxon>
        <taxon>Magnoliopsida</taxon>
        <taxon>eudicotyledons</taxon>
        <taxon>Gunneridae</taxon>
        <taxon>Pentapetalae</taxon>
        <taxon>rosids</taxon>
        <taxon>fabids</taxon>
        <taxon>Malpighiales</taxon>
        <taxon>Salicaceae</taxon>
        <taxon>Flacourtieae</taxon>
        <taxon>Dovyalis</taxon>
    </lineage>
</organism>
<protein>
    <submittedName>
        <fullName evidence="1">Uncharacterized protein</fullName>
    </submittedName>
</protein>
<proteinExistence type="predicted"/>
<comment type="caution">
    <text evidence="1">The sequence shown here is derived from an EMBL/GenBank/DDBJ whole genome shotgun (WGS) entry which is preliminary data.</text>
</comment>